<dbReference type="Proteomes" id="UP000182444">
    <property type="component" value="Chromosome 1F"/>
</dbReference>
<dbReference type="InterPro" id="IPR008271">
    <property type="entry name" value="Ser/Thr_kinase_AS"/>
</dbReference>
<dbReference type="InterPro" id="IPR050235">
    <property type="entry name" value="CK1_Ser-Thr_kinase"/>
</dbReference>
<evidence type="ECO:0000256" key="11">
    <source>
        <dbReference type="SAM" id="MobiDB-lite"/>
    </source>
</evidence>
<dbReference type="EMBL" id="KZ857325">
    <property type="protein sequence ID" value="RDW28528.1"/>
    <property type="molecule type" value="Genomic_DNA"/>
</dbReference>
<evidence type="ECO:0000256" key="9">
    <source>
        <dbReference type="ARBA" id="ARBA00048679"/>
    </source>
</evidence>
<dbReference type="eggNOG" id="KOG1164">
    <property type="taxonomic scope" value="Eukaryota"/>
</dbReference>
<feature type="domain" description="Protein kinase" evidence="12">
    <location>
        <begin position="20"/>
        <end position="288"/>
    </location>
</feature>
<dbReference type="InterPro" id="IPR011009">
    <property type="entry name" value="Kinase-like_dom_sf"/>
</dbReference>
<dbReference type="VEuPathDB" id="FungiDB:YALI0_F08305g"/>
<keyword evidence="4" id="KW-0808">Transferase</keyword>
<feature type="region of interest" description="Disordered" evidence="11">
    <location>
        <begin position="445"/>
        <end position="514"/>
    </location>
</feature>
<organism evidence="13 15">
    <name type="scientific">Yarrowia lipolytica</name>
    <name type="common">Candida lipolytica</name>
    <dbReference type="NCBI Taxonomy" id="4952"/>
    <lineage>
        <taxon>Eukaryota</taxon>
        <taxon>Fungi</taxon>
        <taxon>Dikarya</taxon>
        <taxon>Ascomycota</taxon>
        <taxon>Saccharomycotina</taxon>
        <taxon>Dipodascomycetes</taxon>
        <taxon>Dipodascales</taxon>
        <taxon>Dipodascales incertae sedis</taxon>
        <taxon>Yarrowia</taxon>
    </lineage>
</organism>
<dbReference type="AlphaFoldDB" id="A0A1D8NMI9"/>
<dbReference type="Gene3D" id="1.10.510.10">
    <property type="entry name" value="Transferase(Phosphotransferase) domain 1"/>
    <property type="match status" value="1"/>
</dbReference>
<dbReference type="GeneID" id="2908513"/>
<dbReference type="PANTHER" id="PTHR11909">
    <property type="entry name" value="CASEIN KINASE-RELATED"/>
    <property type="match status" value="1"/>
</dbReference>
<feature type="compositionally biased region" description="Low complexity" evidence="11">
    <location>
        <begin position="475"/>
        <end position="503"/>
    </location>
</feature>
<dbReference type="FunFam" id="1.10.510.10:FF:000159">
    <property type="entry name" value="Casein kinase I hhp1"/>
    <property type="match status" value="1"/>
</dbReference>
<keyword evidence="5 10" id="KW-0547">Nucleotide-binding</keyword>
<dbReference type="KEGG" id="yli:2908513"/>
<sequence length="514" mass="57933">MSSSNSVPSLLHDVRIANKFQIRRKIGSGSFGDIYLGVNIISGEEVAIKLENIFSKHPQLEYEARVYKTLAGGTGIPFIRWFGSQNEYNALVMDLLGPSLEDLFNFCERRFSYKTVVLLADQLITRLEYLHAKSFIHRDVKPDNFLMGIGRRGNQVNIIDFGLAKRFRDPRTHLHIPYRENKNLTGTARYASINTHLGVEQSRRDDLESLAYVLIYFMRGQLPWQGLKAVTKKQKYDRIMEKKMTTSTDTLTKGLPNEFAIFLSYSRSLRFEDRPDYIYLRRLMKDFFIRSNYRYDYVFDWTVFRYRKVINSMGGREGAQQSQLTAGQGQDEDPNKQQQQQRDSASPAAAGASQGASNSQVSLQPQQAPRAGGEALAAGAQGQGVPPQQGMRAKTPSQRPDLKTRIGDWDIPPPLRLFDIENQQLDYYDDKKADTDQSDWRTRLRREQQRIQGSPTSQGNSGAAGSGTAPGGPQQGVPQQQQQQPQQPLGQFGQPGASAPPGQGHDDYGATPWI</sequence>
<reference evidence="14 16" key="2">
    <citation type="submission" date="2018-07" db="EMBL/GenBank/DDBJ databases">
        <title>Draft Genome Assemblies for Five Robust Yarrowia lipolytica Strains Exhibiting High Lipid Production and Pentose Sugar Utilization and Sugar Alcohol Secretion from Undetoxified Lignocellulosic Biomass Hydrolysates.</title>
        <authorList>
            <consortium name="DOE Joint Genome Institute"/>
            <person name="Walker C."/>
            <person name="Ryu S."/>
            <person name="Na H."/>
            <person name="Zane M."/>
            <person name="LaButti K."/>
            <person name="Lipzen A."/>
            <person name="Haridas S."/>
            <person name="Barry K."/>
            <person name="Grigoriev I.V."/>
            <person name="Quarterman J."/>
            <person name="Slininger P."/>
            <person name="Dien B."/>
            <person name="Trinh C.T."/>
        </authorList>
    </citation>
    <scope>NUCLEOTIDE SEQUENCE [LARGE SCALE GENOMIC DNA]</scope>
    <source>
        <strain evidence="14 16">YB392</strain>
    </source>
</reference>
<accession>A0A1D8NMI9</accession>
<evidence type="ECO:0000256" key="7">
    <source>
        <dbReference type="ARBA" id="ARBA00022840"/>
    </source>
</evidence>
<comment type="similarity">
    <text evidence="1">Belongs to the protein kinase superfamily. CK1 Ser/Thr protein kinase family. Casein kinase I subfamily.</text>
</comment>
<dbReference type="PROSITE" id="PS00107">
    <property type="entry name" value="PROTEIN_KINASE_ATP"/>
    <property type="match status" value="1"/>
</dbReference>
<comment type="catalytic activity">
    <reaction evidence="9">
        <text>L-seryl-[protein] + ATP = O-phospho-L-seryl-[protein] + ADP + H(+)</text>
        <dbReference type="Rhea" id="RHEA:17989"/>
        <dbReference type="Rhea" id="RHEA-COMP:9863"/>
        <dbReference type="Rhea" id="RHEA-COMP:11604"/>
        <dbReference type="ChEBI" id="CHEBI:15378"/>
        <dbReference type="ChEBI" id="CHEBI:29999"/>
        <dbReference type="ChEBI" id="CHEBI:30616"/>
        <dbReference type="ChEBI" id="CHEBI:83421"/>
        <dbReference type="ChEBI" id="CHEBI:456216"/>
        <dbReference type="EC" id="2.7.11.1"/>
    </reaction>
</comment>
<evidence type="ECO:0000256" key="2">
    <source>
        <dbReference type="ARBA" id="ARBA00012513"/>
    </source>
</evidence>
<dbReference type="InterPro" id="IPR017441">
    <property type="entry name" value="Protein_kinase_ATP_BS"/>
</dbReference>
<dbReference type="GO" id="GO:0005524">
    <property type="term" value="F:ATP binding"/>
    <property type="evidence" value="ECO:0007669"/>
    <property type="project" value="UniProtKB-UniRule"/>
</dbReference>
<keyword evidence="7 10" id="KW-0067">ATP-binding</keyword>
<dbReference type="FunFam" id="3.30.200.20:FF:000538">
    <property type="entry name" value="Putative Casein kinase I"/>
    <property type="match status" value="1"/>
</dbReference>
<feature type="compositionally biased region" description="Gly residues" evidence="11">
    <location>
        <begin position="462"/>
        <end position="474"/>
    </location>
</feature>
<comment type="catalytic activity">
    <reaction evidence="8">
        <text>L-threonyl-[protein] + ATP = O-phospho-L-threonyl-[protein] + ADP + H(+)</text>
        <dbReference type="Rhea" id="RHEA:46608"/>
        <dbReference type="Rhea" id="RHEA-COMP:11060"/>
        <dbReference type="Rhea" id="RHEA-COMP:11605"/>
        <dbReference type="ChEBI" id="CHEBI:15378"/>
        <dbReference type="ChEBI" id="CHEBI:30013"/>
        <dbReference type="ChEBI" id="CHEBI:30616"/>
        <dbReference type="ChEBI" id="CHEBI:61977"/>
        <dbReference type="ChEBI" id="CHEBI:456216"/>
        <dbReference type="EC" id="2.7.11.1"/>
    </reaction>
</comment>
<name>A0A1D8NMI9_YARLL</name>
<dbReference type="OrthoDB" id="5800476at2759"/>
<evidence type="ECO:0000313" key="14">
    <source>
        <dbReference type="EMBL" id="RDW28528.1"/>
    </source>
</evidence>
<evidence type="ECO:0000256" key="3">
    <source>
        <dbReference type="ARBA" id="ARBA00022527"/>
    </source>
</evidence>
<feature type="compositionally biased region" description="Low complexity" evidence="11">
    <location>
        <begin position="337"/>
        <end position="390"/>
    </location>
</feature>
<dbReference type="SMART" id="SM00220">
    <property type="entry name" value="S_TKc"/>
    <property type="match status" value="1"/>
</dbReference>
<proteinExistence type="inferred from homology"/>
<feature type="compositionally biased region" description="Polar residues" evidence="11">
    <location>
        <begin position="319"/>
        <end position="328"/>
    </location>
</feature>
<dbReference type="GO" id="GO:0004674">
    <property type="term" value="F:protein serine/threonine kinase activity"/>
    <property type="evidence" value="ECO:0007669"/>
    <property type="project" value="UniProtKB-KW"/>
</dbReference>
<evidence type="ECO:0000256" key="8">
    <source>
        <dbReference type="ARBA" id="ARBA00047899"/>
    </source>
</evidence>
<dbReference type="PROSITE" id="PS50011">
    <property type="entry name" value="PROTEIN_KINASE_DOM"/>
    <property type="match status" value="1"/>
</dbReference>
<reference evidence="13 15" key="1">
    <citation type="journal article" date="2016" name="PLoS ONE">
        <title>Sequence Assembly of Yarrowia lipolytica Strain W29/CLIB89 Shows Transposable Element Diversity.</title>
        <authorList>
            <person name="Magnan C."/>
            <person name="Yu J."/>
            <person name="Chang I."/>
            <person name="Jahn E."/>
            <person name="Kanomata Y."/>
            <person name="Wu J."/>
            <person name="Zeller M."/>
            <person name="Oakes M."/>
            <person name="Baldi P."/>
            <person name="Sandmeyer S."/>
        </authorList>
    </citation>
    <scope>NUCLEOTIDE SEQUENCE [LARGE SCALE GENOMIC DNA]</scope>
    <source>
        <strain evidence="13">CLIB89</strain>
        <strain evidence="15">CLIB89(W29)</strain>
    </source>
</reference>
<dbReference type="RefSeq" id="XP_505155.1">
    <property type="nucleotide sequence ID" value="XM_505155.1"/>
</dbReference>
<dbReference type="PROSITE" id="PS00108">
    <property type="entry name" value="PROTEIN_KINASE_ST"/>
    <property type="match status" value="1"/>
</dbReference>
<dbReference type="EC" id="2.7.11.1" evidence="2"/>
<dbReference type="SUPFAM" id="SSF56112">
    <property type="entry name" value="Protein kinase-like (PK-like)"/>
    <property type="match status" value="1"/>
</dbReference>
<evidence type="ECO:0000313" key="16">
    <source>
        <dbReference type="Proteomes" id="UP000256601"/>
    </source>
</evidence>
<keyword evidence="6 14" id="KW-0418">Kinase</keyword>
<keyword evidence="3" id="KW-0723">Serine/threonine-protein kinase</keyword>
<evidence type="ECO:0000256" key="4">
    <source>
        <dbReference type="ARBA" id="ARBA00022679"/>
    </source>
</evidence>
<dbReference type="Proteomes" id="UP000256601">
    <property type="component" value="Unassembled WGS sequence"/>
</dbReference>
<protein>
    <recommendedName>
        <fullName evidence="2">non-specific serine/threonine protein kinase</fullName>
        <ecNumber evidence="2">2.7.11.1</ecNumber>
    </recommendedName>
</protein>
<evidence type="ECO:0000259" key="12">
    <source>
        <dbReference type="PROSITE" id="PS50011"/>
    </source>
</evidence>
<evidence type="ECO:0000256" key="5">
    <source>
        <dbReference type="ARBA" id="ARBA00022741"/>
    </source>
</evidence>
<dbReference type="EMBL" id="CP017558">
    <property type="protein sequence ID" value="AOW06845.1"/>
    <property type="molecule type" value="Genomic_DNA"/>
</dbReference>
<evidence type="ECO:0000256" key="6">
    <source>
        <dbReference type="ARBA" id="ARBA00022777"/>
    </source>
</evidence>
<gene>
    <name evidence="14" type="ORF">B0I71DRAFT_127208</name>
    <name evidence="13" type="ORF">YALI1_F11658g</name>
</gene>
<feature type="binding site" evidence="10">
    <location>
        <position position="49"/>
    </location>
    <ligand>
        <name>ATP</name>
        <dbReference type="ChEBI" id="CHEBI:30616"/>
    </ligand>
</feature>
<dbReference type="InterPro" id="IPR000719">
    <property type="entry name" value="Prot_kinase_dom"/>
</dbReference>
<evidence type="ECO:0000256" key="1">
    <source>
        <dbReference type="ARBA" id="ARBA00005926"/>
    </source>
</evidence>
<dbReference type="Pfam" id="PF00069">
    <property type="entry name" value="Pkinase"/>
    <property type="match status" value="1"/>
</dbReference>
<evidence type="ECO:0000313" key="13">
    <source>
        <dbReference type="EMBL" id="AOW06845.1"/>
    </source>
</evidence>
<dbReference type="VEuPathDB" id="FungiDB:YALI1_F11658g"/>
<feature type="region of interest" description="Disordered" evidence="11">
    <location>
        <begin position="317"/>
        <end position="415"/>
    </location>
</feature>
<evidence type="ECO:0000256" key="10">
    <source>
        <dbReference type="PROSITE-ProRule" id="PRU10141"/>
    </source>
</evidence>
<evidence type="ECO:0000313" key="15">
    <source>
        <dbReference type="Proteomes" id="UP000182444"/>
    </source>
</evidence>